<feature type="transmembrane region" description="Helical" evidence="6">
    <location>
        <begin position="166"/>
        <end position="185"/>
    </location>
</feature>
<dbReference type="Gene3D" id="1.20.1250.20">
    <property type="entry name" value="MFS general substrate transporter like domains"/>
    <property type="match status" value="1"/>
</dbReference>
<keyword evidence="9" id="KW-1185">Reference proteome</keyword>
<dbReference type="InterPro" id="IPR036259">
    <property type="entry name" value="MFS_trans_sf"/>
</dbReference>
<gene>
    <name evidence="8" type="ORF">JJE72_13800</name>
</gene>
<feature type="transmembrane region" description="Helical" evidence="6">
    <location>
        <begin position="140"/>
        <end position="160"/>
    </location>
</feature>
<proteinExistence type="predicted"/>
<feature type="compositionally biased region" description="Basic and acidic residues" evidence="5">
    <location>
        <begin position="463"/>
        <end position="473"/>
    </location>
</feature>
<feature type="transmembrane region" description="Helical" evidence="6">
    <location>
        <begin position="298"/>
        <end position="317"/>
    </location>
</feature>
<accession>A0ABS1K4F3</accession>
<evidence type="ECO:0000313" key="8">
    <source>
        <dbReference type="EMBL" id="MBL0706566.1"/>
    </source>
</evidence>
<evidence type="ECO:0000256" key="2">
    <source>
        <dbReference type="ARBA" id="ARBA00022692"/>
    </source>
</evidence>
<keyword evidence="3 6" id="KW-1133">Transmembrane helix</keyword>
<dbReference type="RefSeq" id="WP_189692942.1">
    <property type="nucleotide sequence ID" value="NZ_BNCM01000003.1"/>
</dbReference>
<evidence type="ECO:0000256" key="5">
    <source>
        <dbReference type="SAM" id="MobiDB-lite"/>
    </source>
</evidence>
<feature type="transmembrane region" description="Helical" evidence="6">
    <location>
        <begin position="430"/>
        <end position="450"/>
    </location>
</feature>
<evidence type="ECO:0000259" key="7">
    <source>
        <dbReference type="PROSITE" id="PS50850"/>
    </source>
</evidence>
<dbReference type="InterPro" id="IPR011701">
    <property type="entry name" value="MFS"/>
</dbReference>
<comment type="caution">
    <text evidence="8">The sequence shown here is derived from an EMBL/GenBank/DDBJ whole genome shotgun (WGS) entry which is preliminary data.</text>
</comment>
<dbReference type="Proteomes" id="UP000639051">
    <property type="component" value="Unassembled WGS sequence"/>
</dbReference>
<dbReference type="Pfam" id="PF07690">
    <property type="entry name" value="MFS_1"/>
    <property type="match status" value="1"/>
</dbReference>
<feature type="transmembrane region" description="Helical" evidence="6">
    <location>
        <begin position="268"/>
        <end position="292"/>
    </location>
</feature>
<dbReference type="CDD" id="cd17321">
    <property type="entry name" value="MFS_MMR_MDR_like"/>
    <property type="match status" value="1"/>
</dbReference>
<dbReference type="InterPro" id="IPR020846">
    <property type="entry name" value="MFS_dom"/>
</dbReference>
<name>A0ABS1K4F3_9MICC</name>
<keyword evidence="2 6" id="KW-0812">Transmembrane</keyword>
<feature type="transmembrane region" description="Helical" evidence="6">
    <location>
        <begin position="78"/>
        <end position="101"/>
    </location>
</feature>
<feature type="transmembrane region" description="Helical" evidence="6">
    <location>
        <begin position="197"/>
        <end position="220"/>
    </location>
</feature>
<feature type="transmembrane region" description="Helical" evidence="6">
    <location>
        <begin position="226"/>
        <end position="247"/>
    </location>
</feature>
<dbReference type="PANTHER" id="PTHR42718:SF42">
    <property type="entry name" value="EXPORT PROTEIN"/>
    <property type="match status" value="1"/>
</dbReference>
<feature type="transmembrane region" description="Helical" evidence="6">
    <location>
        <begin position="49"/>
        <end position="71"/>
    </location>
</feature>
<reference evidence="8 9" key="1">
    <citation type="submission" date="2021-01" db="EMBL/GenBank/DDBJ databases">
        <title>Genome public.</title>
        <authorList>
            <person name="Liu C."/>
            <person name="Sun Q."/>
        </authorList>
    </citation>
    <scope>NUCLEOTIDE SEQUENCE [LARGE SCALE GENOMIC DNA]</scope>
    <source>
        <strain evidence="8 9">JC656</strain>
    </source>
</reference>
<evidence type="ECO:0000256" key="3">
    <source>
        <dbReference type="ARBA" id="ARBA00022989"/>
    </source>
</evidence>
<feature type="transmembrane region" description="Helical" evidence="6">
    <location>
        <begin position="329"/>
        <end position="350"/>
    </location>
</feature>
<dbReference type="PROSITE" id="PS50850">
    <property type="entry name" value="MFS"/>
    <property type="match status" value="1"/>
</dbReference>
<evidence type="ECO:0000313" key="9">
    <source>
        <dbReference type="Proteomes" id="UP000639051"/>
    </source>
</evidence>
<evidence type="ECO:0000256" key="4">
    <source>
        <dbReference type="ARBA" id="ARBA00023136"/>
    </source>
</evidence>
<protein>
    <submittedName>
        <fullName evidence="8">MFS transporter</fullName>
    </submittedName>
</protein>
<evidence type="ECO:0000256" key="6">
    <source>
        <dbReference type="SAM" id="Phobius"/>
    </source>
</evidence>
<dbReference type="SUPFAM" id="SSF103473">
    <property type="entry name" value="MFS general substrate transporter"/>
    <property type="match status" value="1"/>
</dbReference>
<feature type="domain" description="Major facilitator superfamily (MFS) profile" evidence="7">
    <location>
        <begin position="12"/>
        <end position="453"/>
    </location>
</feature>
<dbReference type="EMBL" id="JAERRC010000030">
    <property type="protein sequence ID" value="MBL0706566.1"/>
    <property type="molecule type" value="Genomic_DNA"/>
</dbReference>
<comment type="subcellular location">
    <subcellularLocation>
        <location evidence="1">Cell membrane</location>
        <topology evidence="1">Multi-pass membrane protein</topology>
    </subcellularLocation>
</comment>
<dbReference type="PANTHER" id="PTHR42718">
    <property type="entry name" value="MAJOR FACILITATOR SUPERFAMILY MULTIDRUG TRANSPORTER MFSC"/>
    <property type="match status" value="1"/>
</dbReference>
<dbReference type="Gene3D" id="1.20.1720.10">
    <property type="entry name" value="Multidrug resistance protein D"/>
    <property type="match status" value="1"/>
</dbReference>
<organism evidence="8 9">
    <name type="scientific">Sinomonas cellulolyticus</name>
    <dbReference type="NCBI Taxonomy" id="2801916"/>
    <lineage>
        <taxon>Bacteria</taxon>
        <taxon>Bacillati</taxon>
        <taxon>Actinomycetota</taxon>
        <taxon>Actinomycetes</taxon>
        <taxon>Micrococcales</taxon>
        <taxon>Micrococcaceae</taxon>
        <taxon>Sinomonas</taxon>
    </lineage>
</organism>
<feature type="region of interest" description="Disordered" evidence="5">
    <location>
        <begin position="453"/>
        <end position="473"/>
    </location>
</feature>
<feature type="transmembrane region" description="Helical" evidence="6">
    <location>
        <begin position="397"/>
        <end position="418"/>
    </location>
</feature>
<evidence type="ECO:0000256" key="1">
    <source>
        <dbReference type="ARBA" id="ARBA00004651"/>
    </source>
</evidence>
<feature type="transmembrane region" description="Helical" evidence="6">
    <location>
        <begin position="362"/>
        <end position="385"/>
    </location>
</feature>
<keyword evidence="4 6" id="KW-0472">Membrane</keyword>
<feature type="transmembrane region" description="Helical" evidence="6">
    <location>
        <begin position="107"/>
        <end position="128"/>
    </location>
</feature>
<sequence length="473" mass="47761">MSVAGRSSPRRVLLAAVTSSCLVIVDSTGVSLALPAIQRELGGGLVLQQWVVDGYLLTLGALILAAGALADRYGIERLLLTGAAVFTLTSVACGLAPTGAVLVTARILQGAAGAVITPSALALITASTAGPARMRLIARWTAWTAAASVAGPFVGGAIVTLGSWRFVFLVNLIPAAVLARPLLVLGRTAPPPARRTGPFDVVSAALSVAGLGGLVLGLIWQSQLGWDHPAVVGSLAVGITATASYVLRQRRARSPQLPLGLFRERAFAAGNAATLWAYGALGLGSFLVGLYLQQRMGLTAFAAGLAMLPATLPMLFLSSRVARVAARTGPRLPMAAGPALAAAGFAWLALSTPPLAYWTNVFGPMVLLGIGLAVMVAPLTATVLGAVPPGSEGVGSAVNNAVARVASLVAIAASGAITGGTLDDAGFRRGAAATAALLAAAAATSAAWIPSARIVPPNPRTGEPTRTERTHDQ</sequence>